<keyword evidence="3" id="KW-1185">Reference proteome</keyword>
<dbReference type="AlphaFoldDB" id="A0A3D9FGN2"/>
<dbReference type="PANTHER" id="PTHR40257:SF1">
    <property type="entry name" value="DUF1330 DOMAIN-CONTAINING PROTEIN"/>
    <property type="match status" value="1"/>
</dbReference>
<evidence type="ECO:0000313" key="3">
    <source>
        <dbReference type="Proteomes" id="UP000256310"/>
    </source>
</evidence>
<dbReference type="OrthoDB" id="8909581at2"/>
<sequence length="145" mass="15972">MTDTGYIDPSRANFEAFKALDRDEPVAMLNLVRFREKAAYPEGHPLAGKGLSGAEAYAHYGKDSGPVFERVGGTVLWSGEPQTMVIGPEDERWDTAFVARYPTAGAFLAMVTDPEYRKAVVHRQAAVETSRLIRHKLREAGKGFG</sequence>
<gene>
    <name evidence="2" type="ORF">DFR46_1957</name>
</gene>
<name>A0A3D9FGN2_9SPHN</name>
<dbReference type="Pfam" id="PF07045">
    <property type="entry name" value="DUF1330"/>
    <property type="match status" value="1"/>
</dbReference>
<dbReference type="InterPro" id="IPR011008">
    <property type="entry name" value="Dimeric_a/b-barrel"/>
</dbReference>
<dbReference type="RefSeq" id="WP_116236269.1">
    <property type="nucleotide sequence ID" value="NZ_QRDP01000004.1"/>
</dbReference>
<dbReference type="InterPro" id="IPR010753">
    <property type="entry name" value="DUF1330"/>
</dbReference>
<dbReference type="SUPFAM" id="SSF54909">
    <property type="entry name" value="Dimeric alpha+beta barrel"/>
    <property type="match status" value="1"/>
</dbReference>
<dbReference type="Gene3D" id="3.30.70.100">
    <property type="match status" value="1"/>
</dbReference>
<reference evidence="2 3" key="1">
    <citation type="submission" date="2018-07" db="EMBL/GenBank/DDBJ databases">
        <title>Genomic Encyclopedia of Type Strains, Phase IV (KMG-IV): sequencing the most valuable type-strain genomes for metagenomic binning, comparative biology and taxonomic classification.</title>
        <authorList>
            <person name="Goeker M."/>
        </authorList>
    </citation>
    <scope>NUCLEOTIDE SEQUENCE [LARGE SCALE GENOMIC DNA]</scope>
    <source>
        <strain evidence="2 3">DSM 26725</strain>
    </source>
</reference>
<dbReference type="Proteomes" id="UP000256310">
    <property type="component" value="Unassembled WGS sequence"/>
</dbReference>
<feature type="domain" description="DUF1330" evidence="1">
    <location>
        <begin position="54"/>
        <end position="131"/>
    </location>
</feature>
<evidence type="ECO:0000313" key="2">
    <source>
        <dbReference type="EMBL" id="RED16923.1"/>
    </source>
</evidence>
<accession>A0A3D9FGN2</accession>
<protein>
    <submittedName>
        <fullName evidence="2">Uncharacterized protein DUF1330</fullName>
    </submittedName>
</protein>
<organism evidence="2 3">
    <name type="scientific">Parasphingopyxis lamellibrachiae</name>
    <dbReference type="NCBI Taxonomy" id="680125"/>
    <lineage>
        <taxon>Bacteria</taxon>
        <taxon>Pseudomonadati</taxon>
        <taxon>Pseudomonadota</taxon>
        <taxon>Alphaproteobacteria</taxon>
        <taxon>Sphingomonadales</taxon>
        <taxon>Sphingomonadaceae</taxon>
        <taxon>Parasphingopyxis</taxon>
    </lineage>
</organism>
<dbReference type="EMBL" id="QRDP01000004">
    <property type="protein sequence ID" value="RED16923.1"/>
    <property type="molecule type" value="Genomic_DNA"/>
</dbReference>
<evidence type="ECO:0000259" key="1">
    <source>
        <dbReference type="Pfam" id="PF07045"/>
    </source>
</evidence>
<proteinExistence type="predicted"/>
<dbReference type="PANTHER" id="PTHR40257">
    <property type="match status" value="1"/>
</dbReference>
<comment type="caution">
    <text evidence="2">The sequence shown here is derived from an EMBL/GenBank/DDBJ whole genome shotgun (WGS) entry which is preliminary data.</text>
</comment>